<reference evidence="8 9" key="1">
    <citation type="submission" date="2019-12" db="EMBL/GenBank/DDBJ databases">
        <title>Multi-Generational Helicobacter saguini Isolates.</title>
        <authorList>
            <person name="Mannion A."/>
            <person name="Shen Z."/>
            <person name="Fox J.G."/>
        </authorList>
    </citation>
    <scope>NUCLEOTIDE SEQUENCE [LARGE SCALE GENOMIC DNA]</scope>
    <source>
        <strain evidence="9">16-048 (F4)</strain>
    </source>
</reference>
<dbReference type="EMBL" id="QBIU01000002">
    <property type="protein sequence ID" value="MWV70664.1"/>
    <property type="molecule type" value="Genomic_DNA"/>
</dbReference>
<dbReference type="PANTHER" id="PTHR20275:SF0">
    <property type="entry name" value="NAD KINASE"/>
    <property type="match status" value="1"/>
</dbReference>
<feature type="binding site" evidence="6">
    <location>
        <position position="439"/>
    </location>
    <ligand>
        <name>NAD(+)</name>
        <dbReference type="ChEBI" id="CHEBI:57540"/>
    </ligand>
</feature>
<dbReference type="GO" id="GO:0005737">
    <property type="term" value="C:cytoplasm"/>
    <property type="evidence" value="ECO:0007669"/>
    <property type="project" value="UniProtKB-SubCell"/>
</dbReference>
<dbReference type="InterPro" id="IPR017438">
    <property type="entry name" value="ATP-NAD_kinase_N"/>
</dbReference>
<dbReference type="EC" id="2.7.1.23" evidence="6"/>
<dbReference type="PANTHER" id="PTHR20275">
    <property type="entry name" value="NAD KINASE"/>
    <property type="match status" value="1"/>
</dbReference>
<keyword evidence="4 6" id="KW-0520">NAD</keyword>
<accession>A0A6B0HV82</accession>
<evidence type="ECO:0000256" key="6">
    <source>
        <dbReference type="HAMAP-Rule" id="MF_00361"/>
    </source>
</evidence>
<feature type="region of interest" description="Disordered" evidence="7">
    <location>
        <begin position="212"/>
        <end position="289"/>
    </location>
</feature>
<comment type="caution">
    <text evidence="6">Lacks conserved residue(s) required for the propagation of feature annotation.</text>
</comment>
<comment type="similarity">
    <text evidence="6">Belongs to the NAD kinase family.</text>
</comment>
<feature type="compositionally biased region" description="Basic and acidic residues" evidence="7">
    <location>
        <begin position="337"/>
        <end position="356"/>
    </location>
</feature>
<dbReference type="Gene3D" id="2.60.200.30">
    <property type="entry name" value="Probable inorganic polyphosphate/atp-NAD kinase, domain 2"/>
    <property type="match status" value="1"/>
</dbReference>
<keyword evidence="6" id="KW-0067">ATP-binding</keyword>
<evidence type="ECO:0000256" key="1">
    <source>
        <dbReference type="ARBA" id="ARBA00022679"/>
    </source>
</evidence>
<evidence type="ECO:0000256" key="3">
    <source>
        <dbReference type="ARBA" id="ARBA00022857"/>
    </source>
</evidence>
<feature type="region of interest" description="Disordered" evidence="7">
    <location>
        <begin position="70"/>
        <end position="95"/>
    </location>
</feature>
<keyword evidence="3 6" id="KW-0521">NADP</keyword>
<dbReference type="GO" id="GO:0005524">
    <property type="term" value="F:ATP binding"/>
    <property type="evidence" value="ECO:0007669"/>
    <property type="project" value="UniProtKB-KW"/>
</dbReference>
<evidence type="ECO:0000256" key="5">
    <source>
        <dbReference type="ARBA" id="ARBA00047925"/>
    </source>
</evidence>
<dbReference type="SUPFAM" id="SSF111331">
    <property type="entry name" value="NAD kinase/diacylglycerol kinase-like"/>
    <property type="match status" value="2"/>
</dbReference>
<comment type="function">
    <text evidence="6">Involved in the regulation of the intracellular balance of NAD and NADP, and is a key enzyme in the biosynthesis of NADP. Catalyzes specifically the phosphorylation on 2'-hydroxyl of the adenosine moiety of NAD to yield NADP.</text>
</comment>
<dbReference type="AlphaFoldDB" id="A0A6B0HV82"/>
<comment type="subcellular location">
    <subcellularLocation>
        <location evidence="6">Cytoplasm</location>
    </subcellularLocation>
</comment>
<gene>
    <name evidence="6" type="primary">nadK</name>
    <name evidence="8" type="ORF">DCO61_11895</name>
</gene>
<dbReference type="GO" id="GO:0019674">
    <property type="term" value="P:NAD+ metabolic process"/>
    <property type="evidence" value="ECO:0007669"/>
    <property type="project" value="InterPro"/>
</dbReference>
<comment type="caution">
    <text evidence="8">The sequence shown here is derived from an EMBL/GenBank/DDBJ whole genome shotgun (WGS) entry which is preliminary data.</text>
</comment>
<proteinExistence type="inferred from homology"/>
<evidence type="ECO:0000256" key="7">
    <source>
        <dbReference type="SAM" id="MobiDB-lite"/>
    </source>
</evidence>
<dbReference type="InterPro" id="IPR016064">
    <property type="entry name" value="NAD/diacylglycerol_kinase_sf"/>
</dbReference>
<feature type="compositionally biased region" description="Polar residues" evidence="7">
    <location>
        <begin position="233"/>
        <end position="245"/>
    </location>
</feature>
<protein>
    <recommendedName>
        <fullName evidence="6">NAD kinase</fullName>
        <ecNumber evidence="6">2.7.1.23</ecNumber>
    </recommendedName>
    <alternativeName>
        <fullName evidence="6">ATP-dependent NAD kinase</fullName>
    </alternativeName>
</protein>
<feature type="binding site" evidence="6">
    <location>
        <begin position="452"/>
        <end position="457"/>
    </location>
    <ligand>
        <name>NAD(+)</name>
        <dbReference type="ChEBI" id="CHEBI:57540"/>
    </ligand>
</feature>
<comment type="cofactor">
    <cofactor evidence="6">
        <name>a divalent metal cation</name>
        <dbReference type="ChEBI" id="CHEBI:60240"/>
    </cofactor>
</comment>
<comment type="catalytic activity">
    <reaction evidence="5 6">
        <text>NAD(+) + ATP = ADP + NADP(+) + H(+)</text>
        <dbReference type="Rhea" id="RHEA:18629"/>
        <dbReference type="ChEBI" id="CHEBI:15378"/>
        <dbReference type="ChEBI" id="CHEBI:30616"/>
        <dbReference type="ChEBI" id="CHEBI:57540"/>
        <dbReference type="ChEBI" id="CHEBI:58349"/>
        <dbReference type="ChEBI" id="CHEBI:456216"/>
        <dbReference type="EC" id="2.7.1.23"/>
    </reaction>
</comment>
<evidence type="ECO:0000256" key="2">
    <source>
        <dbReference type="ARBA" id="ARBA00022777"/>
    </source>
</evidence>
<keyword evidence="6" id="KW-0547">Nucleotide-binding</keyword>
<feature type="compositionally biased region" description="Basic and acidic residues" evidence="7">
    <location>
        <begin position="70"/>
        <end position="86"/>
    </location>
</feature>
<feature type="compositionally biased region" description="Polar residues" evidence="7">
    <location>
        <begin position="367"/>
        <end position="378"/>
    </location>
</feature>
<dbReference type="GO" id="GO:0046872">
    <property type="term" value="F:metal ion binding"/>
    <property type="evidence" value="ECO:0007669"/>
    <property type="project" value="UniProtKB-UniRule"/>
</dbReference>
<dbReference type="GO" id="GO:0006741">
    <property type="term" value="P:NADP+ biosynthetic process"/>
    <property type="evidence" value="ECO:0007669"/>
    <property type="project" value="UniProtKB-UniRule"/>
</dbReference>
<feature type="binding site" evidence="6">
    <location>
        <position position="508"/>
    </location>
    <ligand>
        <name>NAD(+)</name>
        <dbReference type="ChEBI" id="CHEBI:57540"/>
    </ligand>
</feature>
<dbReference type="InterPro" id="IPR017437">
    <property type="entry name" value="ATP-NAD_kinase_PpnK-typ_C"/>
</dbReference>
<feature type="active site" description="Proton acceptor" evidence="6">
    <location>
        <position position="147"/>
    </location>
</feature>
<evidence type="ECO:0000256" key="4">
    <source>
        <dbReference type="ARBA" id="ARBA00023027"/>
    </source>
</evidence>
<dbReference type="Proteomes" id="UP000477070">
    <property type="component" value="Unassembled WGS sequence"/>
</dbReference>
<dbReference type="Pfam" id="PF20143">
    <property type="entry name" value="NAD_kinase_C"/>
    <property type="match status" value="1"/>
</dbReference>
<feature type="binding site" evidence="6">
    <location>
        <begin position="147"/>
        <end position="148"/>
    </location>
    <ligand>
        <name>NAD(+)</name>
        <dbReference type="ChEBI" id="CHEBI:57540"/>
    </ligand>
</feature>
<keyword evidence="6" id="KW-0963">Cytoplasm</keyword>
<evidence type="ECO:0000313" key="8">
    <source>
        <dbReference type="EMBL" id="MWV70664.1"/>
    </source>
</evidence>
<sequence>MPLRSSNFHKFMAKKVSKVGIVLRPNSPHIKPIFLDILEKLQKAKISCILESNSAEMIFGNCVIASETKQSMESKGKDSKKKDSKNMESNLDSKANENIDSIESKNVDVSLNAQHDKKDSKILQNLAIRDISYICNKVDMLFSIGGDGTLLSVARASYGSEVPILGINSGRLGYLTIASPSEIDNVIERIKKGEYIIREHLMLEGFIQDSKETQNLDSKNQNTKDKKSSSDSLTINENVRSTQPCESRLSRGAQKAETTHAEVRASAFSQATEERGSPPLRQKSGCFFSQRGSGEGDLRFFAQSVNENQRDVILKNINQQKLDSIESKNADVSLNAQHDDRKDSKKNIESNTKDSKLSPIHHPTFVDSKNQTPTFNTENPKKTKNLINKINTKDSKNKKNEWQNTHFFALNEFLLSRDDLGGMLELEAFIDGELFNHYRLDGLLVATPTGSSAYNISAGGSLVFPSCRNVLLTPVCPHALTQRPIILNDEFDMRFKFCTSGILIADGQQSIPISKGKIVHIKVAKYGAMLVEFNTNSYFMRLRDKFGWGQSE</sequence>
<dbReference type="InterPro" id="IPR002504">
    <property type="entry name" value="NADK"/>
</dbReference>
<dbReference type="Pfam" id="PF01513">
    <property type="entry name" value="NAD_kinase"/>
    <property type="match status" value="1"/>
</dbReference>
<dbReference type="HAMAP" id="MF_00361">
    <property type="entry name" value="NAD_kinase"/>
    <property type="match status" value="1"/>
</dbReference>
<feature type="binding site" evidence="6">
    <location>
        <position position="441"/>
    </location>
    <ligand>
        <name>NAD(+)</name>
        <dbReference type="ChEBI" id="CHEBI:57540"/>
    </ligand>
</feature>
<evidence type="ECO:0000313" key="9">
    <source>
        <dbReference type="Proteomes" id="UP000477070"/>
    </source>
</evidence>
<name>A0A6B0HV82_9HELI</name>
<feature type="binding site" evidence="6">
    <location>
        <begin position="411"/>
        <end position="412"/>
    </location>
    <ligand>
        <name>NAD(+)</name>
        <dbReference type="ChEBI" id="CHEBI:57540"/>
    </ligand>
</feature>
<dbReference type="RefSeq" id="WP_118988437.1">
    <property type="nucleotide sequence ID" value="NZ_JRMP02000005.1"/>
</dbReference>
<keyword evidence="1 6" id="KW-0808">Transferase</keyword>
<keyword evidence="2 6" id="KW-0418">Kinase</keyword>
<organism evidence="8 9">
    <name type="scientific">Helicobacter saguini</name>
    <dbReference type="NCBI Taxonomy" id="1548018"/>
    <lineage>
        <taxon>Bacteria</taxon>
        <taxon>Pseudomonadati</taxon>
        <taxon>Campylobacterota</taxon>
        <taxon>Epsilonproteobacteria</taxon>
        <taxon>Campylobacterales</taxon>
        <taxon>Helicobacteraceae</taxon>
        <taxon>Helicobacter</taxon>
    </lineage>
</organism>
<dbReference type="Gene3D" id="3.40.50.10330">
    <property type="entry name" value="Probable inorganic polyphosphate/atp-NAD kinase, domain 1"/>
    <property type="match status" value="1"/>
</dbReference>
<dbReference type="GO" id="GO:0003951">
    <property type="term" value="F:NAD+ kinase activity"/>
    <property type="evidence" value="ECO:0007669"/>
    <property type="project" value="UniProtKB-UniRule"/>
</dbReference>
<feature type="region of interest" description="Disordered" evidence="7">
    <location>
        <begin position="328"/>
        <end position="381"/>
    </location>
</feature>
<dbReference type="GO" id="GO:0051287">
    <property type="term" value="F:NAD binding"/>
    <property type="evidence" value="ECO:0007669"/>
    <property type="project" value="UniProtKB-ARBA"/>
</dbReference>